<protein>
    <submittedName>
        <fullName evidence="4">von Willebrand factor A domain-containing protein 7-like</fullName>
    </submittedName>
</protein>
<proteinExistence type="predicted"/>
<keyword evidence="1" id="KW-0732">Signal</keyword>
<gene>
    <name evidence="4" type="primary">LOC103051636</name>
</gene>
<feature type="domain" description="VWA7 N-terminal" evidence="2">
    <location>
        <begin position="85"/>
        <end position="195"/>
    </location>
</feature>
<sequence>MGHPLGCFGHLLWMLMLLHLPLREVHGFFPNIWSRTISFSWGSITHQDMTEDAILNITLRLFMETPHPTKGKHIQEEDFKGKTLLADDIFAAFYGPEVSAKRFRAAIAEVANANAAMDFVNTTRDDPVFHFDSELIHSTNARLLQVRKEVLQAVRSEQYGIARKMLGQLLHSLQDFYSHSNWVELGNEEIHLDLV</sequence>
<reference evidence="4" key="1">
    <citation type="submission" date="2025-08" db="UniProtKB">
        <authorList>
            <consortium name="RefSeq"/>
        </authorList>
    </citation>
    <scope>IDENTIFICATION</scope>
    <source>
        <tissue evidence="4">Liver</tissue>
    </source>
</reference>
<feature type="chain" id="PRO_5039900090" evidence="1">
    <location>
        <begin position="28"/>
        <end position="195"/>
    </location>
</feature>
<name>A0A9F2WMD3_PYTBI</name>
<dbReference type="PANTHER" id="PTHR14905">
    <property type="entry name" value="NG37"/>
    <property type="match status" value="1"/>
</dbReference>
<dbReference type="OrthoDB" id="301415at2759"/>
<dbReference type="InterPro" id="IPR052577">
    <property type="entry name" value="VWA7"/>
</dbReference>
<accession>A0A9F2WMD3</accession>
<dbReference type="Pfam" id="PF25107">
    <property type="entry name" value="VWA7_N"/>
    <property type="match status" value="1"/>
</dbReference>
<evidence type="ECO:0000256" key="1">
    <source>
        <dbReference type="SAM" id="SignalP"/>
    </source>
</evidence>
<dbReference type="Proteomes" id="UP000695026">
    <property type="component" value="Unplaced"/>
</dbReference>
<dbReference type="PANTHER" id="PTHR14905:SF7">
    <property type="entry name" value="VON WILLEBRAND FACTOR A DOMAIN-CONTAINING PROTEIN 7"/>
    <property type="match status" value="1"/>
</dbReference>
<dbReference type="InterPro" id="IPR056862">
    <property type="entry name" value="VWA7_N"/>
</dbReference>
<keyword evidence="3" id="KW-1185">Reference proteome</keyword>
<feature type="non-terminal residue" evidence="4">
    <location>
        <position position="195"/>
    </location>
</feature>
<organism evidence="3 4">
    <name type="scientific">Python bivittatus</name>
    <name type="common">Burmese python</name>
    <name type="synonym">Python molurus bivittatus</name>
    <dbReference type="NCBI Taxonomy" id="176946"/>
    <lineage>
        <taxon>Eukaryota</taxon>
        <taxon>Metazoa</taxon>
        <taxon>Chordata</taxon>
        <taxon>Craniata</taxon>
        <taxon>Vertebrata</taxon>
        <taxon>Euteleostomi</taxon>
        <taxon>Lepidosauria</taxon>
        <taxon>Squamata</taxon>
        <taxon>Bifurcata</taxon>
        <taxon>Unidentata</taxon>
        <taxon>Episquamata</taxon>
        <taxon>Toxicofera</taxon>
        <taxon>Serpentes</taxon>
        <taxon>Henophidia</taxon>
        <taxon>Pythonidae</taxon>
        <taxon>Python</taxon>
    </lineage>
</organism>
<dbReference type="AlphaFoldDB" id="A0A9F2WMD3"/>
<feature type="signal peptide" evidence="1">
    <location>
        <begin position="1"/>
        <end position="27"/>
    </location>
</feature>
<dbReference type="RefSeq" id="XP_007445014.2">
    <property type="nucleotide sequence ID" value="XM_007444952.3"/>
</dbReference>
<dbReference type="KEGG" id="pbi:103051636"/>
<dbReference type="OMA" id="TDYTHEE"/>
<dbReference type="GeneID" id="103051636"/>
<evidence type="ECO:0000313" key="4">
    <source>
        <dbReference type="RefSeq" id="XP_007445014.2"/>
    </source>
</evidence>
<evidence type="ECO:0000313" key="3">
    <source>
        <dbReference type="Proteomes" id="UP000695026"/>
    </source>
</evidence>
<evidence type="ECO:0000259" key="2">
    <source>
        <dbReference type="Pfam" id="PF25107"/>
    </source>
</evidence>